<keyword evidence="1" id="KW-0472">Membrane</keyword>
<feature type="transmembrane region" description="Helical" evidence="1">
    <location>
        <begin position="200"/>
        <end position="222"/>
    </location>
</feature>
<comment type="caution">
    <text evidence="2">The sequence shown here is derived from an EMBL/GenBank/DDBJ whole genome shotgun (WGS) entry which is preliminary data.</text>
</comment>
<organism evidence="2 3">
    <name type="scientific">Pseudoalteromonas amylolytica</name>
    <dbReference type="NCBI Taxonomy" id="1859457"/>
    <lineage>
        <taxon>Bacteria</taxon>
        <taxon>Pseudomonadati</taxon>
        <taxon>Pseudomonadota</taxon>
        <taxon>Gammaproteobacteria</taxon>
        <taxon>Alteromonadales</taxon>
        <taxon>Pseudoalteromonadaceae</taxon>
        <taxon>Pseudoalteromonas</taxon>
    </lineage>
</organism>
<name>A0A1S1N058_9GAMM</name>
<evidence type="ECO:0000313" key="3">
    <source>
        <dbReference type="Proteomes" id="UP000179786"/>
    </source>
</evidence>
<dbReference type="RefSeq" id="WP_070983397.1">
    <property type="nucleotide sequence ID" value="NZ_MKJU01000006.1"/>
</dbReference>
<keyword evidence="3" id="KW-1185">Reference proteome</keyword>
<protein>
    <recommendedName>
        <fullName evidence="4">Peptidase</fullName>
    </recommendedName>
</protein>
<keyword evidence="1" id="KW-0812">Transmembrane</keyword>
<reference evidence="2 3" key="1">
    <citation type="submission" date="2016-09" db="EMBL/GenBank/DDBJ databases">
        <title>Pseudoalteromonas amylolytica sp. nov., isolated from the surface seawater.</title>
        <authorList>
            <person name="Wu Y.-H."/>
            <person name="Cheng H."/>
            <person name="Jin X.-B."/>
            <person name="Wang C.-S."/>
            <person name="Xu X.-W."/>
        </authorList>
    </citation>
    <scope>NUCLEOTIDE SEQUENCE [LARGE SCALE GENOMIC DNA]</scope>
    <source>
        <strain evidence="2 3">JW1</strain>
    </source>
</reference>
<sequence length="235" mass="27145">MITTKLRKAHKWLMTFIGIQFLVWSITGLYMVSMDIHFIHGEPLKQQPLNTLELDKVTYSLSDLLSEYPQAQNIQLGRLLDKQVYRIDESQSGKLILDASTGEPLGNIDENMAKRIAKHRYTGTHDIQSIQLLSKPEQVPSELSARHLPVWQVTFSNPFADTFYINQYSGELVTTRHHFWRLFDWMWRFHIMDYDDGENVANWLLLMIALLGSLAATLGLLLTYQRVFKTSQGAS</sequence>
<evidence type="ECO:0000256" key="1">
    <source>
        <dbReference type="SAM" id="Phobius"/>
    </source>
</evidence>
<feature type="transmembrane region" description="Helical" evidence="1">
    <location>
        <begin position="12"/>
        <end position="32"/>
    </location>
</feature>
<dbReference type="AlphaFoldDB" id="A0A1S1N058"/>
<proteinExistence type="predicted"/>
<accession>A0A1S1N058</accession>
<evidence type="ECO:0000313" key="2">
    <source>
        <dbReference type="EMBL" id="OHU92837.1"/>
    </source>
</evidence>
<dbReference type="EMBL" id="MKJU01000006">
    <property type="protein sequence ID" value="OHU92837.1"/>
    <property type="molecule type" value="Genomic_DNA"/>
</dbReference>
<gene>
    <name evidence="2" type="ORF">BET10_05155</name>
</gene>
<dbReference type="Proteomes" id="UP000179786">
    <property type="component" value="Unassembled WGS sequence"/>
</dbReference>
<evidence type="ECO:0008006" key="4">
    <source>
        <dbReference type="Google" id="ProtNLM"/>
    </source>
</evidence>
<dbReference type="STRING" id="1859457.BET10_05155"/>
<keyword evidence="1" id="KW-1133">Transmembrane helix</keyword>